<evidence type="ECO:0000256" key="8">
    <source>
        <dbReference type="ARBA" id="ARBA00022989"/>
    </source>
</evidence>
<evidence type="ECO:0000256" key="10">
    <source>
        <dbReference type="RuleBase" id="RU362123"/>
    </source>
</evidence>
<dbReference type="AlphaFoldDB" id="A0A4Z0WBF4"/>
<dbReference type="Gene3D" id="3.30.1150.10">
    <property type="match status" value="1"/>
</dbReference>
<dbReference type="SUPFAM" id="SSF74653">
    <property type="entry name" value="TolA/TonB C-terminal domain"/>
    <property type="match status" value="1"/>
</dbReference>
<keyword evidence="14" id="KW-1185">Reference proteome</keyword>
<comment type="caution">
    <text evidence="13">The sequence shown here is derived from an EMBL/GenBank/DDBJ whole genome shotgun (WGS) entry which is preliminary data.</text>
</comment>
<evidence type="ECO:0000313" key="14">
    <source>
        <dbReference type="Proteomes" id="UP000297475"/>
    </source>
</evidence>
<keyword evidence="7 10" id="KW-0653">Protein transport</keyword>
<dbReference type="Pfam" id="PF03544">
    <property type="entry name" value="TonB_C"/>
    <property type="match status" value="1"/>
</dbReference>
<comment type="similarity">
    <text evidence="2 10">Belongs to the TonB family.</text>
</comment>
<evidence type="ECO:0000256" key="3">
    <source>
        <dbReference type="ARBA" id="ARBA00022448"/>
    </source>
</evidence>
<dbReference type="GO" id="GO:0055085">
    <property type="term" value="P:transmembrane transport"/>
    <property type="evidence" value="ECO:0007669"/>
    <property type="project" value="InterPro"/>
</dbReference>
<dbReference type="InterPro" id="IPR051045">
    <property type="entry name" value="TonB-dependent_transducer"/>
</dbReference>
<keyword evidence="9" id="KW-0472">Membrane</keyword>
<keyword evidence="8" id="KW-1133">Transmembrane helix</keyword>
<evidence type="ECO:0000256" key="9">
    <source>
        <dbReference type="ARBA" id="ARBA00023136"/>
    </source>
</evidence>
<keyword evidence="4 10" id="KW-1003">Cell membrane</keyword>
<dbReference type="InterPro" id="IPR037682">
    <property type="entry name" value="TonB_C"/>
</dbReference>
<feature type="compositionally biased region" description="Pro residues" evidence="11">
    <location>
        <begin position="103"/>
        <end position="129"/>
    </location>
</feature>
<evidence type="ECO:0000256" key="2">
    <source>
        <dbReference type="ARBA" id="ARBA00006555"/>
    </source>
</evidence>
<accession>A0A4Z0WBF4</accession>
<keyword evidence="6" id="KW-0812">Transmembrane</keyword>
<sequence length="315" mass="34281">MLVMSGDSQVLPAELTRRPGPEPPGGLVPAVALSLLAHGLLVWALLSEAPPLLAAAETRMPEPVQMELMAMAVPARSELDPPDADAVIASPAGAWQWALPAPVATPEPLPEPLPEPEPITVPEPEPTAEPEPERPTAQPLPEYLQREYLNRNSAPDQPDLEALRDELQAFSTAASREVDTRALEQRLNERRATDWALPGDVAVPSPGPPDGEELEAEMRPQYEALIQSALARAHQYPRRAQRLNQEGTALLAFEVRADGRVESLGLRESTGYDSLDAAALALLDHLDDLPPLPDELTRQGIDSLRFEVPVDYRLQ</sequence>
<evidence type="ECO:0000256" key="4">
    <source>
        <dbReference type="ARBA" id="ARBA00022475"/>
    </source>
</evidence>
<keyword evidence="5 10" id="KW-0997">Cell inner membrane</keyword>
<evidence type="ECO:0000256" key="1">
    <source>
        <dbReference type="ARBA" id="ARBA00004383"/>
    </source>
</evidence>
<evidence type="ECO:0000313" key="13">
    <source>
        <dbReference type="EMBL" id="TGG90599.1"/>
    </source>
</evidence>
<dbReference type="EMBL" id="SRMF01000012">
    <property type="protein sequence ID" value="TGG90599.1"/>
    <property type="molecule type" value="Genomic_DNA"/>
</dbReference>
<dbReference type="GO" id="GO:0015891">
    <property type="term" value="P:siderophore transport"/>
    <property type="evidence" value="ECO:0007669"/>
    <property type="project" value="InterPro"/>
</dbReference>
<dbReference type="NCBIfam" id="TIGR01352">
    <property type="entry name" value="tonB_Cterm"/>
    <property type="match status" value="1"/>
</dbReference>
<dbReference type="GO" id="GO:0098797">
    <property type="term" value="C:plasma membrane protein complex"/>
    <property type="evidence" value="ECO:0007669"/>
    <property type="project" value="TreeGrafter"/>
</dbReference>
<dbReference type="GO" id="GO:0031992">
    <property type="term" value="F:energy transducer activity"/>
    <property type="evidence" value="ECO:0007669"/>
    <property type="project" value="InterPro"/>
</dbReference>
<evidence type="ECO:0000256" key="5">
    <source>
        <dbReference type="ARBA" id="ARBA00022519"/>
    </source>
</evidence>
<dbReference type="Proteomes" id="UP000297475">
    <property type="component" value="Unassembled WGS sequence"/>
</dbReference>
<protein>
    <recommendedName>
        <fullName evidence="10">Protein TonB</fullName>
    </recommendedName>
</protein>
<evidence type="ECO:0000256" key="7">
    <source>
        <dbReference type="ARBA" id="ARBA00022927"/>
    </source>
</evidence>
<dbReference type="PANTHER" id="PTHR33446:SF2">
    <property type="entry name" value="PROTEIN TONB"/>
    <property type="match status" value="1"/>
</dbReference>
<evidence type="ECO:0000256" key="6">
    <source>
        <dbReference type="ARBA" id="ARBA00022692"/>
    </source>
</evidence>
<feature type="region of interest" description="Disordered" evidence="11">
    <location>
        <begin position="102"/>
        <end position="137"/>
    </location>
</feature>
<dbReference type="RefSeq" id="WP_135484687.1">
    <property type="nucleotide sequence ID" value="NZ_SRMF01000012.1"/>
</dbReference>
<keyword evidence="10" id="KW-0735">Signal-anchor</keyword>
<comment type="subcellular location">
    <subcellularLocation>
        <location evidence="1 10">Cell inner membrane</location>
        <topology evidence="1 10">Single-pass membrane protein</topology>
        <orientation evidence="1 10">Periplasmic side</orientation>
    </subcellularLocation>
</comment>
<dbReference type="GO" id="GO:0030288">
    <property type="term" value="C:outer membrane-bounded periplasmic space"/>
    <property type="evidence" value="ECO:0007669"/>
    <property type="project" value="InterPro"/>
</dbReference>
<name>A0A4Z0WBF4_9GAMM</name>
<keyword evidence="3 10" id="KW-0813">Transport</keyword>
<dbReference type="PROSITE" id="PS52015">
    <property type="entry name" value="TONB_CTD"/>
    <property type="match status" value="1"/>
</dbReference>
<evidence type="ECO:0000259" key="12">
    <source>
        <dbReference type="PROSITE" id="PS52015"/>
    </source>
</evidence>
<proteinExistence type="inferred from homology"/>
<dbReference type="InterPro" id="IPR006260">
    <property type="entry name" value="TonB/TolA_C"/>
</dbReference>
<reference evidence="13 14" key="1">
    <citation type="submission" date="2019-04" db="EMBL/GenBank/DDBJ databases">
        <title>Natronospirillum operosus gen. nov., sp. nov., a haloalkaliphilic satellite isolated from decaying biomass of laboratory culture of cyanobacterium Geitlerinema sp. and proposal of Natronospirillaceae fam. nov. and Saccharospirillaceae fam. nov.</title>
        <authorList>
            <person name="Kevbrin V."/>
            <person name="Boltyanskaya Y."/>
            <person name="Koziaeva V."/>
            <person name="Grouzdev D.S."/>
            <person name="Park M."/>
            <person name="Cho J."/>
        </authorList>
    </citation>
    <scope>NUCLEOTIDE SEQUENCE [LARGE SCALE GENOMIC DNA]</scope>
    <source>
        <strain evidence="13 14">G-116</strain>
    </source>
</reference>
<organism evidence="13 14">
    <name type="scientific">Natronospirillum operosum</name>
    <dbReference type="NCBI Taxonomy" id="2759953"/>
    <lineage>
        <taxon>Bacteria</taxon>
        <taxon>Pseudomonadati</taxon>
        <taxon>Pseudomonadota</taxon>
        <taxon>Gammaproteobacteria</taxon>
        <taxon>Oceanospirillales</taxon>
        <taxon>Natronospirillaceae</taxon>
        <taxon>Natronospirillum</taxon>
    </lineage>
</organism>
<dbReference type="PANTHER" id="PTHR33446">
    <property type="entry name" value="PROTEIN TONB-RELATED"/>
    <property type="match status" value="1"/>
</dbReference>
<gene>
    <name evidence="13" type="ORF">E4656_17880</name>
</gene>
<dbReference type="InterPro" id="IPR003538">
    <property type="entry name" value="TonB"/>
</dbReference>
<comment type="function">
    <text evidence="10">Interacts with outer membrane receptor proteins that carry out high-affinity binding and energy dependent uptake into the periplasmic space of specific substrates. It could act to transduce energy from the cytoplasmic membrane to specific energy-requiring processes in the outer membrane, resulting in the release into the periplasm of ligands bound by these outer membrane proteins.</text>
</comment>
<dbReference type="PRINTS" id="PR01374">
    <property type="entry name" value="TONBPROTEIN"/>
</dbReference>
<evidence type="ECO:0000256" key="11">
    <source>
        <dbReference type="SAM" id="MobiDB-lite"/>
    </source>
</evidence>
<dbReference type="OrthoDB" id="6077935at2"/>
<feature type="domain" description="TonB C-terminal" evidence="12">
    <location>
        <begin position="221"/>
        <end position="315"/>
    </location>
</feature>
<dbReference type="GO" id="GO:0015031">
    <property type="term" value="P:protein transport"/>
    <property type="evidence" value="ECO:0007669"/>
    <property type="project" value="UniProtKB-UniRule"/>
</dbReference>
<feature type="region of interest" description="Disordered" evidence="11">
    <location>
        <begin position="1"/>
        <end position="23"/>
    </location>
</feature>